<evidence type="ECO:0000313" key="1">
    <source>
        <dbReference type="EMBL" id="MDH5832151.1"/>
    </source>
</evidence>
<reference evidence="1 2" key="1">
    <citation type="submission" date="2023-04" db="EMBL/GenBank/DDBJ databases">
        <title>Luteimonas sp. M1R5S18.</title>
        <authorList>
            <person name="Sun J.-Q."/>
        </authorList>
    </citation>
    <scope>NUCLEOTIDE SEQUENCE [LARGE SCALE GENOMIC DNA]</scope>
    <source>
        <strain evidence="1 2">M1R5S18</strain>
    </source>
</reference>
<protein>
    <recommendedName>
        <fullName evidence="3">XRE family transcriptional regulator</fullName>
    </recommendedName>
</protein>
<gene>
    <name evidence="1" type="ORF">QFW80_16660</name>
</gene>
<keyword evidence="2" id="KW-1185">Reference proteome</keyword>
<name>A0ABT6JN88_9GAMM</name>
<evidence type="ECO:0008006" key="3">
    <source>
        <dbReference type="Google" id="ProtNLM"/>
    </source>
</evidence>
<comment type="caution">
    <text evidence="1">The sequence shown here is derived from an EMBL/GenBank/DDBJ whole genome shotgun (WGS) entry which is preliminary data.</text>
</comment>
<evidence type="ECO:0000313" key="2">
    <source>
        <dbReference type="Proteomes" id="UP001156831"/>
    </source>
</evidence>
<proteinExistence type="predicted"/>
<sequence>MRSPCARRRAATLDKELQLELEVDKAQFSRWMSGTEGIVWPKLERLMTTCGNDAPLLWMLHQRNYDLYSLRHHETEVERQNRLLREEVAALRRVLMAGGANDA</sequence>
<accession>A0ABT6JN88</accession>
<dbReference type="RefSeq" id="WP_280603170.1">
    <property type="nucleotide sequence ID" value="NZ_JARXRN010000029.1"/>
</dbReference>
<dbReference type="EMBL" id="JARXRN010000029">
    <property type="protein sequence ID" value="MDH5832151.1"/>
    <property type="molecule type" value="Genomic_DNA"/>
</dbReference>
<dbReference type="Proteomes" id="UP001156831">
    <property type="component" value="Unassembled WGS sequence"/>
</dbReference>
<organism evidence="1 2">
    <name type="scientific">Luteimonas rhizosphaericola</name>
    <dbReference type="NCBI Taxonomy" id="3042024"/>
    <lineage>
        <taxon>Bacteria</taxon>
        <taxon>Pseudomonadati</taxon>
        <taxon>Pseudomonadota</taxon>
        <taxon>Gammaproteobacteria</taxon>
        <taxon>Lysobacterales</taxon>
        <taxon>Lysobacteraceae</taxon>
        <taxon>Luteimonas</taxon>
    </lineage>
</organism>